<gene>
    <name evidence="1" type="ORF">KIL84_021961</name>
</gene>
<proteinExistence type="predicted"/>
<evidence type="ECO:0000313" key="2">
    <source>
        <dbReference type="Proteomes" id="UP000827986"/>
    </source>
</evidence>
<dbReference type="EMBL" id="JAHDVG010000472">
    <property type="protein sequence ID" value="KAH1179378.1"/>
    <property type="molecule type" value="Genomic_DNA"/>
</dbReference>
<sequence>MYIGGSIYACIIRIQVQPLPTTTILSLNIIGCNGISTRTPVKGSSLQKQHRDEGQTPFQCLSLKKISVLLPFFSLQCFTEAFFLPTGNNYFSSSPSYLKVALYTIKCVS</sequence>
<dbReference type="Proteomes" id="UP000827986">
    <property type="component" value="Unassembled WGS sequence"/>
</dbReference>
<comment type="caution">
    <text evidence="1">The sequence shown here is derived from an EMBL/GenBank/DDBJ whole genome shotgun (WGS) entry which is preliminary data.</text>
</comment>
<organism evidence="1 2">
    <name type="scientific">Mauremys mutica</name>
    <name type="common">yellowpond turtle</name>
    <dbReference type="NCBI Taxonomy" id="74926"/>
    <lineage>
        <taxon>Eukaryota</taxon>
        <taxon>Metazoa</taxon>
        <taxon>Chordata</taxon>
        <taxon>Craniata</taxon>
        <taxon>Vertebrata</taxon>
        <taxon>Euteleostomi</taxon>
        <taxon>Archelosauria</taxon>
        <taxon>Testudinata</taxon>
        <taxon>Testudines</taxon>
        <taxon>Cryptodira</taxon>
        <taxon>Durocryptodira</taxon>
        <taxon>Testudinoidea</taxon>
        <taxon>Geoemydidae</taxon>
        <taxon>Geoemydinae</taxon>
        <taxon>Mauremys</taxon>
    </lineage>
</organism>
<evidence type="ECO:0000313" key="1">
    <source>
        <dbReference type="EMBL" id="KAH1179378.1"/>
    </source>
</evidence>
<dbReference type="AlphaFoldDB" id="A0A9D3XHD7"/>
<protein>
    <submittedName>
        <fullName evidence="1">Uncharacterized protein</fullName>
    </submittedName>
</protein>
<accession>A0A9D3XHD7</accession>
<name>A0A9D3XHD7_9SAUR</name>
<reference evidence="1" key="1">
    <citation type="submission" date="2021-09" db="EMBL/GenBank/DDBJ databases">
        <title>The genome of Mauremys mutica provides insights into the evolution of semi-aquatic lifestyle.</title>
        <authorList>
            <person name="Gong S."/>
            <person name="Gao Y."/>
        </authorList>
    </citation>
    <scope>NUCLEOTIDE SEQUENCE</scope>
    <source>
        <strain evidence="1">MM-2020</strain>
        <tissue evidence="1">Muscle</tissue>
    </source>
</reference>
<keyword evidence="2" id="KW-1185">Reference proteome</keyword>